<dbReference type="STRING" id="358396.CHINAEXTREME_11520"/>
<dbReference type="GeneID" id="30921762"/>
<protein>
    <submittedName>
        <fullName evidence="2 3">Proline iminopeptidase</fullName>
    </submittedName>
</protein>
<dbReference type="EMBL" id="CP019285">
    <property type="protein sequence ID" value="APW98376.1"/>
    <property type="molecule type" value="Genomic_DNA"/>
</dbReference>
<accession>M0L333</accession>
<organism evidence="3 4">
    <name type="scientific">Natronobacterium lacisalsi AJ5</name>
    <dbReference type="NCBI Taxonomy" id="358396"/>
    <lineage>
        <taxon>Archaea</taxon>
        <taxon>Methanobacteriati</taxon>
        <taxon>Methanobacteriota</taxon>
        <taxon>Stenosarchaea group</taxon>
        <taxon>Halobacteria</taxon>
        <taxon>Halobacteriales</taxon>
        <taxon>Natrialbaceae</taxon>
        <taxon>Natronobacterium</taxon>
    </lineage>
</organism>
<dbReference type="KEGG" id="hlc:CHINAEXTREME11520"/>
<evidence type="ECO:0000259" key="1">
    <source>
        <dbReference type="Pfam" id="PF00561"/>
    </source>
</evidence>
<dbReference type="Proteomes" id="UP000011555">
    <property type="component" value="Unassembled WGS sequence"/>
</dbReference>
<sequence>MVHGLGIVAKRLGRRTPDDYIDDGDQPPDSVYDHYTIDEYAERLEVVHEALGTKQFHLYGQSWGGRLALKYVPSYPDNVAPVTLADASVDIQRGAETM</sequence>
<reference evidence="3 4" key="2">
    <citation type="journal article" date="2014" name="PLoS Genet.">
        <title>Phylogenetically driven sequencing of extremely halophilic archaea reveals strategies for static and dynamic osmo-response.</title>
        <authorList>
            <person name="Becker E.A."/>
            <person name="Seitzer P.M."/>
            <person name="Tritt A."/>
            <person name="Larsen D."/>
            <person name="Krusor M."/>
            <person name="Yao A.I."/>
            <person name="Wu D."/>
            <person name="Madern D."/>
            <person name="Eisen J.A."/>
            <person name="Darling A.E."/>
            <person name="Facciotti M.T."/>
        </authorList>
    </citation>
    <scope>NUCLEOTIDE SEQUENCE [LARGE SCALE GENOMIC DNA]</scope>
    <source>
        <strain evidence="3 4">AJ5</strain>
    </source>
</reference>
<reference evidence="2" key="3">
    <citation type="submission" date="2017-01" db="EMBL/GenBank/DDBJ databases">
        <authorList>
            <person name="Mah S.A."/>
            <person name="Swanson W.J."/>
            <person name="Moy G.W."/>
            <person name="Vacquier V.D."/>
        </authorList>
    </citation>
    <scope>NUCLEOTIDE SEQUENCE</scope>
    <source>
        <strain evidence="2">AJ5</strain>
    </source>
</reference>
<dbReference type="SUPFAM" id="SSF53474">
    <property type="entry name" value="alpha/beta-Hydrolases"/>
    <property type="match status" value="1"/>
</dbReference>
<evidence type="ECO:0000313" key="4">
    <source>
        <dbReference type="Proteomes" id="UP000011555"/>
    </source>
</evidence>
<evidence type="ECO:0000313" key="3">
    <source>
        <dbReference type="EMBL" id="EMA27982.1"/>
    </source>
</evidence>
<dbReference type="AlphaFoldDB" id="M0L333"/>
<dbReference type="Proteomes" id="UP000186547">
    <property type="component" value="Chromosome"/>
</dbReference>
<dbReference type="EMBL" id="AOLZ01000076">
    <property type="protein sequence ID" value="EMA27982.1"/>
    <property type="molecule type" value="Genomic_DNA"/>
</dbReference>
<reference evidence="2 5" key="1">
    <citation type="journal article" date="2011" name="J. Bacteriol.">
        <title>Genome sequence of Halobiforma lacisalsi AJ5, an extremely halophilic archaeon which harbors a bop gene.</title>
        <authorList>
            <person name="Jiang X."/>
            <person name="Wang S."/>
            <person name="Cheng H."/>
            <person name="Huo Y."/>
            <person name="Zhang X."/>
            <person name="Zhu X."/>
            <person name="Han X."/>
            <person name="Ni P."/>
            <person name="Wu M."/>
        </authorList>
    </citation>
    <scope>NUCLEOTIDE SEQUENCE [LARGE SCALE GENOMIC DNA]</scope>
    <source>
        <strain evidence="2 5">AJ5</strain>
    </source>
</reference>
<dbReference type="Pfam" id="PF00561">
    <property type="entry name" value="Abhydrolase_1"/>
    <property type="match status" value="1"/>
</dbReference>
<name>M0L333_NATLA</name>
<dbReference type="InterPro" id="IPR029058">
    <property type="entry name" value="AB_hydrolase_fold"/>
</dbReference>
<feature type="domain" description="AB hydrolase-1" evidence="1">
    <location>
        <begin position="25"/>
        <end position="87"/>
    </location>
</feature>
<dbReference type="Gene3D" id="3.40.50.1820">
    <property type="entry name" value="alpha/beta hydrolase"/>
    <property type="match status" value="1"/>
</dbReference>
<evidence type="ECO:0000313" key="5">
    <source>
        <dbReference type="Proteomes" id="UP000186547"/>
    </source>
</evidence>
<gene>
    <name evidence="3" type="ORF">C445_20072</name>
    <name evidence="2" type="ORF">CHINAEXTREME_11520</name>
</gene>
<evidence type="ECO:0000313" key="2">
    <source>
        <dbReference type="EMBL" id="APW98376.1"/>
    </source>
</evidence>
<keyword evidence="4" id="KW-1185">Reference proteome</keyword>
<proteinExistence type="predicted"/>
<dbReference type="InterPro" id="IPR000073">
    <property type="entry name" value="AB_hydrolase_1"/>
</dbReference>
<dbReference type="RefSeq" id="WP_007143692.1">
    <property type="nucleotide sequence ID" value="NZ_AOLZ01000076.1"/>
</dbReference>